<comment type="caution">
    <text evidence="10">The sequence shown here is derived from an EMBL/GenBank/DDBJ whole genome shotgun (WGS) entry which is preliminary data.</text>
</comment>
<dbReference type="SMART" id="SM00091">
    <property type="entry name" value="PAS"/>
    <property type="match status" value="2"/>
</dbReference>
<dbReference type="EMBL" id="JBHSHT010000001">
    <property type="protein sequence ID" value="MFC4823524.1"/>
    <property type="molecule type" value="Genomic_DNA"/>
</dbReference>
<dbReference type="PROSITE" id="PS50113">
    <property type="entry name" value="PAC"/>
    <property type="match status" value="1"/>
</dbReference>
<evidence type="ECO:0000256" key="1">
    <source>
        <dbReference type="ARBA" id="ARBA00000085"/>
    </source>
</evidence>
<evidence type="ECO:0000256" key="6">
    <source>
        <dbReference type="SAM" id="MobiDB-lite"/>
    </source>
</evidence>
<organism evidence="10 11">
    <name type="scientific">Halorussus aquaticus</name>
    <dbReference type="NCBI Taxonomy" id="2953748"/>
    <lineage>
        <taxon>Archaea</taxon>
        <taxon>Methanobacteriati</taxon>
        <taxon>Methanobacteriota</taxon>
        <taxon>Stenosarchaea group</taxon>
        <taxon>Halobacteria</taxon>
        <taxon>Halobacteriales</taxon>
        <taxon>Haladaptataceae</taxon>
        <taxon>Halorussus</taxon>
    </lineage>
</organism>
<keyword evidence="5" id="KW-0902">Two-component regulatory system</keyword>
<feature type="region of interest" description="Disordered" evidence="6">
    <location>
        <begin position="1"/>
        <end position="24"/>
    </location>
</feature>
<evidence type="ECO:0000313" key="10">
    <source>
        <dbReference type="EMBL" id="MFC4823524.1"/>
    </source>
</evidence>
<dbReference type="Gene3D" id="1.10.287.130">
    <property type="match status" value="1"/>
</dbReference>
<dbReference type="PANTHER" id="PTHR43711">
    <property type="entry name" value="TWO-COMPONENT HISTIDINE KINASE"/>
    <property type="match status" value="1"/>
</dbReference>
<dbReference type="InterPro" id="IPR005467">
    <property type="entry name" value="His_kinase_dom"/>
</dbReference>
<dbReference type="SUPFAM" id="SSF47384">
    <property type="entry name" value="Homodimeric domain of signal transducing histidine kinase"/>
    <property type="match status" value="1"/>
</dbReference>
<comment type="catalytic activity">
    <reaction evidence="1">
        <text>ATP + protein L-histidine = ADP + protein N-phospho-L-histidine.</text>
        <dbReference type="EC" id="2.7.13.3"/>
    </reaction>
</comment>
<dbReference type="SMART" id="SM00387">
    <property type="entry name" value="HATPase_c"/>
    <property type="match status" value="1"/>
</dbReference>
<dbReference type="Gene3D" id="3.30.565.10">
    <property type="entry name" value="Histidine kinase-like ATPase, C-terminal domain"/>
    <property type="match status" value="1"/>
</dbReference>
<dbReference type="SUPFAM" id="SSF55874">
    <property type="entry name" value="ATPase domain of HSP90 chaperone/DNA topoisomerase II/histidine kinase"/>
    <property type="match status" value="1"/>
</dbReference>
<reference evidence="10 11" key="1">
    <citation type="journal article" date="2019" name="Int. J. Syst. Evol. Microbiol.">
        <title>The Global Catalogue of Microorganisms (GCM) 10K type strain sequencing project: providing services to taxonomists for standard genome sequencing and annotation.</title>
        <authorList>
            <consortium name="The Broad Institute Genomics Platform"/>
            <consortium name="The Broad Institute Genome Sequencing Center for Infectious Disease"/>
            <person name="Wu L."/>
            <person name="Ma J."/>
        </authorList>
    </citation>
    <scope>NUCLEOTIDE SEQUENCE [LARGE SCALE GENOMIC DNA]</scope>
    <source>
        <strain evidence="10 11">XZYJ18</strain>
    </source>
</reference>
<dbReference type="Pfam" id="PF00989">
    <property type="entry name" value="PAS"/>
    <property type="match status" value="1"/>
</dbReference>
<dbReference type="InterPro" id="IPR000700">
    <property type="entry name" value="PAS-assoc_C"/>
</dbReference>
<dbReference type="Gene3D" id="3.30.450.20">
    <property type="entry name" value="PAS domain"/>
    <property type="match status" value="2"/>
</dbReference>
<dbReference type="InterPro" id="IPR003661">
    <property type="entry name" value="HisK_dim/P_dom"/>
</dbReference>
<dbReference type="RefSeq" id="WP_254267009.1">
    <property type="nucleotide sequence ID" value="NZ_CP100400.1"/>
</dbReference>
<keyword evidence="3" id="KW-0808">Transferase</keyword>
<dbReference type="GO" id="GO:0000160">
    <property type="term" value="P:phosphorelay signal transduction system"/>
    <property type="evidence" value="ECO:0007669"/>
    <property type="project" value="UniProtKB-KW"/>
</dbReference>
<sequence>MGDPPTDPAEKSEDAVPPPNVGTPAETLLDAVPYGIYSLDREGYLVAVNDALIDLTGYDRDTVLGEHISRFLDVEDVVRAETAIRDQILDGTQDAVHLSIPVVTRTGDTVPCKVCFSGLWRDGEFCGTVGVVREVESPDTAAEIQATGEHRQAFDALAEASADGIIMLDNDSVIRYANPAVERILGYPSEELVGGSKMQIIPERLRDVHAEALQRYLQTGEKHIDWTYVELPGLHKDGHEVPLAISLNEFTYDGEHYFVGTFRDISTRKDIERELKQQNERLDRFASMLAHELRNPLQIAQIYLDFVDDEDDDAPIGQIADALRRIDELIDVLLVLARNENEVGDREAVDLTKVVAEAWGNTDTGKAEVEVATNQTLRVNPAHLQQVLENLFRNAVEHSEGSVTVRVGTLDDGFYVEDTGPGIDESERTAVVEAGYTSDEGGTGLGLTFVAELADAYGWDFSITESTEGGARFEFRDVEFVADDAQ</sequence>
<evidence type="ECO:0000259" key="9">
    <source>
        <dbReference type="PROSITE" id="PS50113"/>
    </source>
</evidence>
<evidence type="ECO:0000313" key="11">
    <source>
        <dbReference type="Proteomes" id="UP001595945"/>
    </source>
</evidence>
<evidence type="ECO:0000256" key="5">
    <source>
        <dbReference type="ARBA" id="ARBA00023012"/>
    </source>
</evidence>
<dbReference type="GeneID" id="73045424"/>
<dbReference type="InterPro" id="IPR003594">
    <property type="entry name" value="HATPase_dom"/>
</dbReference>
<evidence type="ECO:0000259" key="8">
    <source>
        <dbReference type="PROSITE" id="PS50112"/>
    </source>
</evidence>
<dbReference type="Pfam" id="PF13426">
    <property type="entry name" value="PAS_9"/>
    <property type="match status" value="1"/>
</dbReference>
<dbReference type="SMART" id="SM00388">
    <property type="entry name" value="HisKA"/>
    <property type="match status" value="1"/>
</dbReference>
<feature type="domain" description="PAC" evidence="9">
    <location>
        <begin position="227"/>
        <end position="277"/>
    </location>
</feature>
<evidence type="ECO:0000256" key="4">
    <source>
        <dbReference type="ARBA" id="ARBA00022777"/>
    </source>
</evidence>
<dbReference type="PROSITE" id="PS50109">
    <property type="entry name" value="HIS_KIN"/>
    <property type="match status" value="1"/>
</dbReference>
<dbReference type="SUPFAM" id="SSF55785">
    <property type="entry name" value="PYP-like sensor domain (PAS domain)"/>
    <property type="match status" value="2"/>
</dbReference>
<keyword evidence="4" id="KW-0418">Kinase</keyword>
<accession>A0ABD5PYI2</accession>
<dbReference type="InterPro" id="IPR036097">
    <property type="entry name" value="HisK_dim/P_sf"/>
</dbReference>
<feature type="domain" description="PAS" evidence="8">
    <location>
        <begin position="150"/>
        <end position="220"/>
    </location>
</feature>
<dbReference type="InterPro" id="IPR013767">
    <property type="entry name" value="PAS_fold"/>
</dbReference>
<evidence type="ECO:0000256" key="2">
    <source>
        <dbReference type="ARBA" id="ARBA00012438"/>
    </source>
</evidence>
<dbReference type="Proteomes" id="UP001595945">
    <property type="component" value="Unassembled WGS sequence"/>
</dbReference>
<dbReference type="CDD" id="cd00130">
    <property type="entry name" value="PAS"/>
    <property type="match status" value="2"/>
</dbReference>
<dbReference type="PANTHER" id="PTHR43711:SF1">
    <property type="entry name" value="HISTIDINE KINASE 1"/>
    <property type="match status" value="1"/>
</dbReference>
<dbReference type="InterPro" id="IPR036890">
    <property type="entry name" value="HATPase_C_sf"/>
</dbReference>
<evidence type="ECO:0000259" key="7">
    <source>
        <dbReference type="PROSITE" id="PS50109"/>
    </source>
</evidence>
<protein>
    <recommendedName>
        <fullName evidence="2">histidine kinase</fullName>
        <ecNumber evidence="2">2.7.13.3</ecNumber>
    </recommendedName>
</protein>
<dbReference type="InterPro" id="IPR035965">
    <property type="entry name" value="PAS-like_dom_sf"/>
</dbReference>
<gene>
    <name evidence="10" type="ORF">ACFO9K_04545</name>
</gene>
<dbReference type="AlphaFoldDB" id="A0ABD5PYI2"/>
<dbReference type="Pfam" id="PF02518">
    <property type="entry name" value="HATPase_c"/>
    <property type="match status" value="1"/>
</dbReference>
<dbReference type="InterPro" id="IPR000014">
    <property type="entry name" value="PAS"/>
</dbReference>
<proteinExistence type="predicted"/>
<name>A0ABD5PYI2_9EURY</name>
<feature type="domain" description="Histidine kinase" evidence="7">
    <location>
        <begin position="288"/>
        <end position="476"/>
    </location>
</feature>
<dbReference type="InterPro" id="IPR050736">
    <property type="entry name" value="Sensor_HK_Regulatory"/>
</dbReference>
<dbReference type="PROSITE" id="PS50112">
    <property type="entry name" value="PAS"/>
    <property type="match status" value="2"/>
</dbReference>
<dbReference type="NCBIfam" id="TIGR00229">
    <property type="entry name" value="sensory_box"/>
    <property type="match status" value="2"/>
</dbReference>
<evidence type="ECO:0000256" key="3">
    <source>
        <dbReference type="ARBA" id="ARBA00022679"/>
    </source>
</evidence>
<dbReference type="CDD" id="cd00082">
    <property type="entry name" value="HisKA"/>
    <property type="match status" value="1"/>
</dbReference>
<keyword evidence="11" id="KW-1185">Reference proteome</keyword>
<dbReference type="GO" id="GO:0004673">
    <property type="term" value="F:protein histidine kinase activity"/>
    <property type="evidence" value="ECO:0007669"/>
    <property type="project" value="UniProtKB-EC"/>
</dbReference>
<dbReference type="EC" id="2.7.13.3" evidence="2"/>
<dbReference type="Pfam" id="PF00512">
    <property type="entry name" value="HisKA"/>
    <property type="match status" value="1"/>
</dbReference>
<feature type="domain" description="PAS" evidence="8">
    <location>
        <begin position="28"/>
        <end position="91"/>
    </location>
</feature>